<dbReference type="AlphaFoldDB" id="A0A125W2K0"/>
<comment type="caution">
    <text evidence="3">The sequence shown here is derived from an EMBL/GenBank/DDBJ whole genome shotgun (WGS) entry which is preliminary data.</text>
</comment>
<evidence type="ECO:0000256" key="2">
    <source>
        <dbReference type="HAMAP-Rule" id="MF_01126"/>
    </source>
</evidence>
<dbReference type="EMBL" id="AEBR01000103">
    <property type="protein sequence ID" value="EFM81543.1"/>
    <property type="molecule type" value="Genomic_DNA"/>
</dbReference>
<accession>A0A125W2K0</accession>
<dbReference type="Pfam" id="PF09902">
    <property type="entry name" value="DUF2129"/>
    <property type="match status" value="1"/>
</dbReference>
<protein>
    <recommendedName>
        <fullName evidence="2">UPF0298 protein HMPREF9498_02880</fullName>
    </recommendedName>
</protein>
<comment type="subcellular location">
    <subcellularLocation>
        <location evidence="2">Cytoplasm</location>
    </subcellularLocation>
</comment>
<dbReference type="InterPro" id="IPR016979">
    <property type="entry name" value="DUF2129"/>
</dbReference>
<name>A0A125W2K0_ENTFL</name>
<dbReference type="Proteomes" id="UP000004846">
    <property type="component" value="Unassembled WGS sequence"/>
</dbReference>
<keyword evidence="1 2" id="KW-0963">Cytoplasm</keyword>
<dbReference type="GO" id="GO:0005737">
    <property type="term" value="C:cytoplasm"/>
    <property type="evidence" value="ECO:0007669"/>
    <property type="project" value="UniProtKB-SubCell"/>
</dbReference>
<dbReference type="HOGENOM" id="CLU_159890_0_1_9"/>
<organism evidence="3 4">
    <name type="scientific">Enterococcus faecalis TX4248</name>
    <dbReference type="NCBI Taxonomy" id="749495"/>
    <lineage>
        <taxon>Bacteria</taxon>
        <taxon>Bacillati</taxon>
        <taxon>Bacillota</taxon>
        <taxon>Bacilli</taxon>
        <taxon>Lactobacillales</taxon>
        <taxon>Enterococcaceae</taxon>
        <taxon>Enterococcus</taxon>
    </lineage>
</organism>
<dbReference type="HAMAP" id="MF_01126">
    <property type="entry name" value="UPF0298"/>
    <property type="match status" value="1"/>
</dbReference>
<sequence length="116" mass="13885">MQAKEGKEFTLQERRCLIVWVYTLKPLKQLRRYGLIHYVSRKMKYVVIYMNEENIESNMEKINQLHFVRSVDKSYRPDVEMNFAEKIGTKAAYQEQEDDGYVVEELSTEIRLAENV</sequence>
<evidence type="ECO:0000313" key="3">
    <source>
        <dbReference type="EMBL" id="EFM81543.1"/>
    </source>
</evidence>
<comment type="similarity">
    <text evidence="2">Belongs to the UPF0298 family.</text>
</comment>
<reference evidence="3 4" key="1">
    <citation type="submission" date="2010-07" db="EMBL/GenBank/DDBJ databases">
        <authorList>
            <person name="Sid Ahmed O."/>
        </authorList>
    </citation>
    <scope>NUCLEOTIDE SEQUENCE [LARGE SCALE GENOMIC DNA]</scope>
    <source>
        <strain evidence="3 4">TX4248</strain>
    </source>
</reference>
<proteinExistence type="inferred from homology"/>
<evidence type="ECO:0000313" key="4">
    <source>
        <dbReference type="Proteomes" id="UP000004846"/>
    </source>
</evidence>
<dbReference type="RefSeq" id="WP_002356691.1">
    <property type="nucleotide sequence ID" value="NZ_GL454487.1"/>
</dbReference>
<gene>
    <name evidence="3" type="ORF">HMPREF9498_02880</name>
</gene>
<evidence type="ECO:0000256" key="1">
    <source>
        <dbReference type="ARBA" id="ARBA00022490"/>
    </source>
</evidence>